<proteinExistence type="predicted"/>
<evidence type="ECO:0000313" key="2">
    <source>
        <dbReference type="WBParaSite" id="sdigi.contig37.g2514.t1"/>
    </source>
</evidence>
<name>A0A915PS51_9BILA</name>
<dbReference type="WBParaSite" id="sdigi.contig37.g2514.t1">
    <property type="protein sequence ID" value="sdigi.contig37.g2514.t1"/>
    <property type="gene ID" value="sdigi.contig37.g2514"/>
</dbReference>
<protein>
    <submittedName>
        <fullName evidence="2">Uncharacterized protein</fullName>
    </submittedName>
</protein>
<keyword evidence="1" id="KW-1185">Reference proteome</keyword>
<organism evidence="1 2">
    <name type="scientific">Setaria digitata</name>
    <dbReference type="NCBI Taxonomy" id="48799"/>
    <lineage>
        <taxon>Eukaryota</taxon>
        <taxon>Metazoa</taxon>
        <taxon>Ecdysozoa</taxon>
        <taxon>Nematoda</taxon>
        <taxon>Chromadorea</taxon>
        <taxon>Rhabditida</taxon>
        <taxon>Spirurina</taxon>
        <taxon>Spiruromorpha</taxon>
        <taxon>Filarioidea</taxon>
        <taxon>Setariidae</taxon>
        <taxon>Setaria</taxon>
    </lineage>
</organism>
<dbReference type="AlphaFoldDB" id="A0A915PS51"/>
<evidence type="ECO:0000313" key="1">
    <source>
        <dbReference type="Proteomes" id="UP000887581"/>
    </source>
</evidence>
<dbReference type="Proteomes" id="UP000887581">
    <property type="component" value="Unplaced"/>
</dbReference>
<reference evidence="2" key="1">
    <citation type="submission" date="2022-11" db="UniProtKB">
        <authorList>
            <consortium name="WormBaseParasite"/>
        </authorList>
    </citation>
    <scope>IDENTIFICATION</scope>
</reference>
<sequence>MGWDGAGMCMKALSPGAAPKDSVLGAFLEGRIGVLRVINRLSDKFVHFMQVNYAFVWQIRHCHIPIQISDQEAKGCVLLEKMHLFSRQQSQVTGPVWLNWWGNKLLALSPGVQ</sequence>
<accession>A0A915PS51</accession>